<dbReference type="AlphaFoldDB" id="A0A1U7LM42"/>
<dbReference type="GO" id="GO:0046872">
    <property type="term" value="F:metal ion binding"/>
    <property type="evidence" value="ECO:0007669"/>
    <property type="project" value="UniProtKB-KW"/>
</dbReference>
<dbReference type="PANTHER" id="PTHR48446">
    <property type="entry name" value="DNA-DIRECTED RNA POLYMERASE SUBUNIT BETA' N-TERMINAL SECTION"/>
    <property type="match status" value="1"/>
</dbReference>
<dbReference type="Proteomes" id="UP000186594">
    <property type="component" value="Unassembled WGS sequence"/>
</dbReference>
<accession>A0A1U7LM42</accession>
<keyword evidence="3" id="KW-0862">Zinc</keyword>
<evidence type="ECO:0000256" key="1">
    <source>
        <dbReference type="ARBA" id="ARBA00012418"/>
    </source>
</evidence>
<comment type="caution">
    <text evidence="5">The sequence shown here is derived from an EMBL/GenBank/DDBJ whole genome shotgun (WGS) entry which is preliminary data.</text>
</comment>
<dbReference type="EC" id="2.7.7.6" evidence="1"/>
<keyword evidence="2" id="KW-0479">Metal-binding</keyword>
<keyword evidence="6" id="KW-1185">Reference proteome</keyword>
<sequence length="197" mass="22547">MGQAFFLVWPIPNTDWETICKFQLDITLTEISHAIVCAPKLKIKIKKIQLVQPDQIRIYVDKDKDDEEVAVFPGIKINLQGYSQIARAVINDEKGKKQLLIEGYGLRYVMNTKGVVGEKRYTNHVMEMKDVLRIEAARNSIINEINTTMTSHGMNIDPRHMMLLGDVMTYKGEILGITRFGVAKMRDSVLMLESFEK</sequence>
<dbReference type="EMBL" id="LXFE01001385">
    <property type="protein sequence ID" value="OLL23653.1"/>
    <property type="molecule type" value="Genomic_DNA"/>
</dbReference>
<gene>
    <name evidence="5" type="ORF">NEOLI_001665</name>
</gene>
<evidence type="ECO:0000313" key="6">
    <source>
        <dbReference type="Proteomes" id="UP000186594"/>
    </source>
</evidence>
<dbReference type="STRING" id="1198029.A0A1U7LM42"/>
<dbReference type="Pfam" id="PF04998">
    <property type="entry name" value="RNA_pol_Rpb1_5"/>
    <property type="match status" value="1"/>
</dbReference>
<keyword evidence="5" id="KW-0240">DNA-directed RNA polymerase</keyword>
<proteinExistence type="predicted"/>
<reference evidence="5 6" key="1">
    <citation type="submission" date="2016-04" db="EMBL/GenBank/DDBJ databases">
        <title>Evolutionary innovation and constraint leading to complex multicellularity in the Ascomycota.</title>
        <authorList>
            <person name="Cisse O."/>
            <person name="Nguyen A."/>
            <person name="Hewitt D.A."/>
            <person name="Jedd G."/>
            <person name="Stajich J.E."/>
        </authorList>
    </citation>
    <scope>NUCLEOTIDE SEQUENCE [LARGE SCALE GENOMIC DNA]</scope>
    <source>
        <strain evidence="5 6">DAH-3</strain>
    </source>
</reference>
<dbReference type="GO" id="GO:0000428">
    <property type="term" value="C:DNA-directed RNA polymerase complex"/>
    <property type="evidence" value="ECO:0007669"/>
    <property type="project" value="UniProtKB-KW"/>
</dbReference>
<feature type="domain" description="RNA polymerase Rpb1" evidence="4">
    <location>
        <begin position="60"/>
        <end position="188"/>
    </location>
</feature>
<protein>
    <recommendedName>
        <fullName evidence="1">DNA-directed RNA polymerase</fullName>
        <ecNumber evidence="1">2.7.7.6</ecNumber>
    </recommendedName>
</protein>
<evidence type="ECO:0000259" key="4">
    <source>
        <dbReference type="Pfam" id="PF04998"/>
    </source>
</evidence>
<dbReference type="GO" id="GO:0003677">
    <property type="term" value="F:DNA binding"/>
    <property type="evidence" value="ECO:0007669"/>
    <property type="project" value="InterPro"/>
</dbReference>
<dbReference type="GO" id="GO:0006351">
    <property type="term" value="P:DNA-templated transcription"/>
    <property type="evidence" value="ECO:0007669"/>
    <property type="project" value="InterPro"/>
</dbReference>
<dbReference type="InterPro" id="IPR015700">
    <property type="entry name" value="RPC1"/>
</dbReference>
<dbReference type="PANTHER" id="PTHR48446:SF1">
    <property type="entry name" value="DNA-DIRECTED RNA POLYMERASE SUBUNIT BETA' N-TERMINAL SECTION"/>
    <property type="match status" value="1"/>
</dbReference>
<evidence type="ECO:0000256" key="2">
    <source>
        <dbReference type="ARBA" id="ARBA00022723"/>
    </source>
</evidence>
<dbReference type="OrthoDB" id="5427721at2759"/>
<keyword evidence="5" id="KW-0804">Transcription</keyword>
<dbReference type="SUPFAM" id="SSF64484">
    <property type="entry name" value="beta and beta-prime subunits of DNA dependent RNA-polymerase"/>
    <property type="match status" value="1"/>
</dbReference>
<evidence type="ECO:0000313" key="5">
    <source>
        <dbReference type="EMBL" id="OLL23653.1"/>
    </source>
</evidence>
<dbReference type="GO" id="GO:0003899">
    <property type="term" value="F:DNA-directed RNA polymerase activity"/>
    <property type="evidence" value="ECO:0007669"/>
    <property type="project" value="UniProtKB-EC"/>
</dbReference>
<evidence type="ECO:0000256" key="3">
    <source>
        <dbReference type="ARBA" id="ARBA00022833"/>
    </source>
</evidence>
<name>A0A1U7LM42_NEOID</name>
<dbReference type="InterPro" id="IPR007081">
    <property type="entry name" value="RNA_pol_Rpb1_5"/>
</dbReference>
<organism evidence="5 6">
    <name type="scientific">Neolecta irregularis (strain DAH-3)</name>
    <dbReference type="NCBI Taxonomy" id="1198029"/>
    <lineage>
        <taxon>Eukaryota</taxon>
        <taxon>Fungi</taxon>
        <taxon>Dikarya</taxon>
        <taxon>Ascomycota</taxon>
        <taxon>Taphrinomycotina</taxon>
        <taxon>Neolectales</taxon>
        <taxon>Neolectaceae</taxon>
        <taxon>Neolecta</taxon>
    </lineage>
</organism>